<dbReference type="Gene3D" id="3.30.420.40">
    <property type="match status" value="2"/>
</dbReference>
<feature type="region of interest" description="Disordered" evidence="1">
    <location>
        <begin position="338"/>
        <end position="359"/>
    </location>
</feature>
<dbReference type="EMBL" id="SJPR01000008">
    <property type="protein sequence ID" value="TWT93423.1"/>
    <property type="molecule type" value="Genomic_DNA"/>
</dbReference>
<dbReference type="RefSeq" id="WP_197526714.1">
    <property type="nucleotide sequence ID" value="NZ_SJPR01000008.1"/>
</dbReference>
<organism evidence="2 3">
    <name type="scientific">Botrimarina colliarenosi</name>
    <dbReference type="NCBI Taxonomy" id="2528001"/>
    <lineage>
        <taxon>Bacteria</taxon>
        <taxon>Pseudomonadati</taxon>
        <taxon>Planctomycetota</taxon>
        <taxon>Planctomycetia</taxon>
        <taxon>Pirellulales</taxon>
        <taxon>Lacipirellulaceae</taxon>
        <taxon>Botrimarina</taxon>
    </lineage>
</organism>
<dbReference type="GO" id="GO:0005524">
    <property type="term" value="F:ATP binding"/>
    <property type="evidence" value="ECO:0007669"/>
    <property type="project" value="InterPro"/>
</dbReference>
<dbReference type="GO" id="GO:0006040">
    <property type="term" value="P:amino sugar metabolic process"/>
    <property type="evidence" value="ECO:0007669"/>
    <property type="project" value="InterPro"/>
</dbReference>
<gene>
    <name evidence="2" type="primary">anmK_1</name>
    <name evidence="2" type="ORF">Pla108_39170</name>
</gene>
<dbReference type="PANTHER" id="PTHR30605:SF0">
    <property type="entry name" value="ANHYDRO-N-ACETYLMURAMIC ACID KINASE"/>
    <property type="match status" value="1"/>
</dbReference>
<protein>
    <submittedName>
        <fullName evidence="2">Anhydro-N-acetylmuramic acid kinase</fullName>
        <ecNumber evidence="2">2.7.1.170</ecNumber>
    </submittedName>
</protein>
<dbReference type="InterPro" id="IPR043129">
    <property type="entry name" value="ATPase_NBD"/>
</dbReference>
<accession>A0A5C6A4V5</accession>
<feature type="compositionally biased region" description="Polar residues" evidence="1">
    <location>
        <begin position="350"/>
        <end position="359"/>
    </location>
</feature>
<dbReference type="GO" id="GO:0016301">
    <property type="term" value="F:kinase activity"/>
    <property type="evidence" value="ECO:0007669"/>
    <property type="project" value="UniProtKB-KW"/>
</dbReference>
<dbReference type="AlphaFoldDB" id="A0A5C6A4V5"/>
<keyword evidence="3" id="KW-1185">Reference proteome</keyword>
<dbReference type="GO" id="GO:0009254">
    <property type="term" value="P:peptidoglycan turnover"/>
    <property type="evidence" value="ECO:0007669"/>
    <property type="project" value="InterPro"/>
</dbReference>
<evidence type="ECO:0000313" key="3">
    <source>
        <dbReference type="Proteomes" id="UP000317421"/>
    </source>
</evidence>
<dbReference type="Pfam" id="PF03702">
    <property type="entry name" value="AnmK"/>
    <property type="match status" value="1"/>
</dbReference>
<evidence type="ECO:0000313" key="2">
    <source>
        <dbReference type="EMBL" id="TWT93423.1"/>
    </source>
</evidence>
<name>A0A5C6A4V5_9BACT</name>
<dbReference type="GO" id="GO:0016773">
    <property type="term" value="F:phosphotransferase activity, alcohol group as acceptor"/>
    <property type="evidence" value="ECO:0007669"/>
    <property type="project" value="InterPro"/>
</dbReference>
<keyword evidence="2" id="KW-0418">Kinase</keyword>
<keyword evidence="2" id="KW-0808">Transferase</keyword>
<proteinExistence type="predicted"/>
<dbReference type="PANTHER" id="PTHR30605">
    <property type="entry name" value="ANHYDRO-N-ACETYLMURAMIC ACID KINASE"/>
    <property type="match status" value="1"/>
</dbReference>
<dbReference type="Proteomes" id="UP000317421">
    <property type="component" value="Unassembled WGS sequence"/>
</dbReference>
<evidence type="ECO:0000256" key="1">
    <source>
        <dbReference type="SAM" id="MobiDB-lite"/>
    </source>
</evidence>
<dbReference type="EC" id="2.7.1.170" evidence="2"/>
<sequence>MRYAVGIMSSVTGDAVEAALIHSDGRDEVTPIGGVSSPCDESLHWGLVEATQNDLPTTEILRLERELTHAYAAAVELLRERHPVEMAAAEVVGLDGYTLRRMPSEGLSLQIGNPWLLGELTGLPVVTDFRRYDMAIGGQGAPLEAMYHWALMAREPRPALMVNFAAVTSLTWLSQANDIIAGDVGPGVELLDEWVQEVAEAPHDRDGAVSSAGVVDQASVRYALQSPFFSRPLPRTPSRSDFERIDVSGLSPHDGAATICAVIAESVVSAVGQLPERPRLAWVTGPGSRHPLILARLAEAFDEVRNVHQRGLNPDTMQAECFGWLAIRYQRGLPVSTPETTGCRSAGSAGLSTKWDNID</sequence>
<reference evidence="2 3" key="1">
    <citation type="submission" date="2019-02" db="EMBL/GenBank/DDBJ databases">
        <title>Deep-cultivation of Planctomycetes and their phenomic and genomic characterization uncovers novel biology.</title>
        <authorList>
            <person name="Wiegand S."/>
            <person name="Jogler M."/>
            <person name="Boedeker C."/>
            <person name="Pinto D."/>
            <person name="Vollmers J."/>
            <person name="Rivas-Marin E."/>
            <person name="Kohn T."/>
            <person name="Peeters S.H."/>
            <person name="Heuer A."/>
            <person name="Rast P."/>
            <person name="Oberbeckmann S."/>
            <person name="Bunk B."/>
            <person name="Jeske O."/>
            <person name="Meyerdierks A."/>
            <person name="Storesund J.E."/>
            <person name="Kallscheuer N."/>
            <person name="Luecker S."/>
            <person name="Lage O.M."/>
            <person name="Pohl T."/>
            <person name="Merkel B.J."/>
            <person name="Hornburger P."/>
            <person name="Mueller R.-W."/>
            <person name="Bruemmer F."/>
            <person name="Labrenz M."/>
            <person name="Spormann A.M."/>
            <person name="Op Den Camp H."/>
            <person name="Overmann J."/>
            <person name="Amann R."/>
            <person name="Jetten M.S.M."/>
            <person name="Mascher T."/>
            <person name="Medema M.H."/>
            <person name="Devos D.P."/>
            <person name="Kaster A.-K."/>
            <person name="Ovreas L."/>
            <person name="Rohde M."/>
            <person name="Galperin M.Y."/>
            <person name="Jogler C."/>
        </authorList>
    </citation>
    <scope>NUCLEOTIDE SEQUENCE [LARGE SCALE GENOMIC DNA]</scope>
    <source>
        <strain evidence="2 3">Pla108</strain>
    </source>
</reference>
<dbReference type="SUPFAM" id="SSF53067">
    <property type="entry name" value="Actin-like ATPase domain"/>
    <property type="match status" value="1"/>
</dbReference>
<dbReference type="InterPro" id="IPR005338">
    <property type="entry name" value="Anhydro_N_Ac-Mur_kinase"/>
</dbReference>
<comment type="caution">
    <text evidence="2">The sequence shown here is derived from an EMBL/GenBank/DDBJ whole genome shotgun (WGS) entry which is preliminary data.</text>
</comment>